<dbReference type="AlphaFoldDB" id="A0A1I8ENA7"/>
<feature type="domain" description="Ig-like" evidence="2">
    <location>
        <begin position="52"/>
        <end position="150"/>
    </location>
</feature>
<reference evidence="3" key="1">
    <citation type="submission" date="2016-11" db="UniProtKB">
        <authorList>
            <consortium name="WormBaseParasite"/>
        </authorList>
    </citation>
    <scope>IDENTIFICATION</scope>
    <source>
        <strain evidence="3">pt0022</strain>
    </source>
</reference>
<evidence type="ECO:0000313" key="3">
    <source>
        <dbReference type="WBParaSite" id="maker-PairedContig_3530-snap-gene-0.23-mRNA-1"/>
    </source>
</evidence>
<dbReference type="Gene3D" id="2.60.40.10">
    <property type="entry name" value="Immunoglobulins"/>
    <property type="match status" value="1"/>
</dbReference>
<dbReference type="InterPro" id="IPR007110">
    <property type="entry name" value="Ig-like_dom"/>
</dbReference>
<dbReference type="WBParaSite" id="maker-PairedContig_3530-snap-gene-0.23-mRNA-1">
    <property type="protein sequence ID" value="maker-PairedContig_3530-snap-gene-0.23-mRNA-1"/>
    <property type="gene ID" value="maker-PairedContig_3530-snap-gene-0.23"/>
</dbReference>
<dbReference type="PROSITE" id="PS50835">
    <property type="entry name" value="IG_LIKE"/>
    <property type="match status" value="1"/>
</dbReference>
<sequence length="293" mass="33723">MEKVKLTRYLGDTTKNWQRRLKELLFKCHMNKYVAIIEPQHIFVRNVNISMPIVKTNVTIRYVPMGRHIILNCVAWSSARNNYDSGNKKLKWIFRDIQEHRSIPIDNENSRFSLNETDGRLILYTAQKENEGIYDCHVDVQDCDEKSDLTSYHNAMNPCLYGGCIIDAFPNAPLLKYLKCNCVLQYTGEFCTELVDGAIGREILRFSPFIAHICSTLCIIITFFCCKKTEVQKRIVSLEDVAPKPPEVSDDPRILYPSAMLPVVENAEPFEETELNARTIAICLKQLQHAKTI</sequence>
<keyword evidence="1" id="KW-0812">Transmembrane</keyword>
<dbReference type="PROSITE" id="PS00022">
    <property type="entry name" value="EGF_1"/>
    <property type="match status" value="1"/>
</dbReference>
<keyword evidence="1" id="KW-1133">Transmembrane helix</keyword>
<dbReference type="InterPro" id="IPR013783">
    <property type="entry name" value="Ig-like_fold"/>
</dbReference>
<dbReference type="InterPro" id="IPR000742">
    <property type="entry name" value="EGF"/>
</dbReference>
<evidence type="ECO:0000256" key="1">
    <source>
        <dbReference type="SAM" id="Phobius"/>
    </source>
</evidence>
<dbReference type="InterPro" id="IPR036179">
    <property type="entry name" value="Ig-like_dom_sf"/>
</dbReference>
<accession>A0A1I8ENA7</accession>
<protein>
    <submittedName>
        <fullName evidence="3">Ig-like domain-containing protein</fullName>
    </submittedName>
</protein>
<evidence type="ECO:0000259" key="2">
    <source>
        <dbReference type="PROSITE" id="PS50835"/>
    </source>
</evidence>
<proteinExistence type="predicted"/>
<name>A0A1I8ENA7_WUCBA</name>
<feature type="transmembrane region" description="Helical" evidence="1">
    <location>
        <begin position="209"/>
        <end position="226"/>
    </location>
</feature>
<keyword evidence="1" id="KW-0472">Membrane</keyword>
<organism evidence="3">
    <name type="scientific">Wuchereria bancrofti</name>
    <dbReference type="NCBI Taxonomy" id="6293"/>
    <lineage>
        <taxon>Eukaryota</taxon>
        <taxon>Metazoa</taxon>
        <taxon>Ecdysozoa</taxon>
        <taxon>Nematoda</taxon>
        <taxon>Chromadorea</taxon>
        <taxon>Rhabditida</taxon>
        <taxon>Spirurina</taxon>
        <taxon>Spiruromorpha</taxon>
        <taxon>Filarioidea</taxon>
        <taxon>Onchocercidae</taxon>
        <taxon>Wuchereria</taxon>
    </lineage>
</organism>
<dbReference type="SUPFAM" id="SSF48726">
    <property type="entry name" value="Immunoglobulin"/>
    <property type="match status" value="1"/>
</dbReference>